<dbReference type="InterPro" id="IPR000073">
    <property type="entry name" value="AB_hydrolase_1"/>
</dbReference>
<dbReference type="OrthoDB" id="5311491at2759"/>
<reference evidence="2" key="1">
    <citation type="journal article" date="2019" name="Environ. Microbiol.">
        <title>Fungal ecological strategies reflected in gene transcription - a case study of two litter decomposers.</title>
        <authorList>
            <person name="Barbi F."/>
            <person name="Kohler A."/>
            <person name="Barry K."/>
            <person name="Baskaran P."/>
            <person name="Daum C."/>
            <person name="Fauchery L."/>
            <person name="Ihrmark K."/>
            <person name="Kuo A."/>
            <person name="LaButti K."/>
            <person name="Lipzen A."/>
            <person name="Morin E."/>
            <person name="Grigoriev I.V."/>
            <person name="Henrissat B."/>
            <person name="Lindahl B."/>
            <person name="Martin F."/>
        </authorList>
    </citation>
    <scope>NUCLEOTIDE SEQUENCE</scope>
    <source>
        <strain evidence="2">JB14</strain>
    </source>
</reference>
<name>A0A6A4IC21_9AGAR</name>
<feature type="domain" description="AB hydrolase-1" evidence="1">
    <location>
        <begin position="40"/>
        <end position="222"/>
    </location>
</feature>
<proteinExistence type="predicted"/>
<evidence type="ECO:0000313" key="2">
    <source>
        <dbReference type="EMBL" id="KAE9407333.1"/>
    </source>
</evidence>
<dbReference type="Gene3D" id="3.40.50.1820">
    <property type="entry name" value="alpha/beta hydrolase"/>
    <property type="match status" value="1"/>
</dbReference>
<sequence length="402" mass="44979">MEPTPAAATWSSKTYSIPGGIEFFATDSGPPPNSNDYTTIILIHGAGFNGYSFQKLHSLAHTFNLRTVAFNRRDYSGSTPYTPEELSSMENGDKAFIDRLGMHLHEFLKCFVEEEEIPRISLDKRMDNGKHRIGKVDAKLEGGLVLVGWSLGAQTLLSMLSDFQGDLALVGPSPDGILLEEYVKDVVFYDPPYTAFGYSLPPDYDTSGKKYYLPWLDPENTTLDAAMTAYVSWTGSYFDHHFESESSNNGGQVQIDSQSKSTEKMTTWTEEDLKAGSELAVMIREAGMTAPPIQRILANLGQQVLFNDGPESVTESPVRRFAHAALTYISASRTIWISAWANFEMKRRYKAYLAMNKDRTPAKPIRFVDIQGANHFVSIWVLPSFLPAPSSLRARYFLRMLV</sequence>
<dbReference type="InterPro" id="IPR029058">
    <property type="entry name" value="AB_hydrolase_fold"/>
</dbReference>
<gene>
    <name evidence="2" type="ORF">BT96DRAFT_874657</name>
</gene>
<dbReference type="EMBL" id="ML769396">
    <property type="protein sequence ID" value="KAE9407333.1"/>
    <property type="molecule type" value="Genomic_DNA"/>
</dbReference>
<organism evidence="2 3">
    <name type="scientific">Gymnopus androsaceus JB14</name>
    <dbReference type="NCBI Taxonomy" id="1447944"/>
    <lineage>
        <taxon>Eukaryota</taxon>
        <taxon>Fungi</taxon>
        <taxon>Dikarya</taxon>
        <taxon>Basidiomycota</taxon>
        <taxon>Agaricomycotina</taxon>
        <taxon>Agaricomycetes</taxon>
        <taxon>Agaricomycetidae</taxon>
        <taxon>Agaricales</taxon>
        <taxon>Marasmiineae</taxon>
        <taxon>Omphalotaceae</taxon>
        <taxon>Gymnopus</taxon>
    </lineage>
</organism>
<dbReference type="SUPFAM" id="SSF53474">
    <property type="entry name" value="alpha/beta-Hydrolases"/>
    <property type="match status" value="1"/>
</dbReference>
<dbReference type="Pfam" id="PF12697">
    <property type="entry name" value="Abhydrolase_6"/>
    <property type="match status" value="1"/>
</dbReference>
<evidence type="ECO:0000259" key="1">
    <source>
        <dbReference type="Pfam" id="PF12697"/>
    </source>
</evidence>
<accession>A0A6A4IC21</accession>
<dbReference type="Proteomes" id="UP000799118">
    <property type="component" value="Unassembled WGS sequence"/>
</dbReference>
<dbReference type="AlphaFoldDB" id="A0A6A4IC21"/>
<keyword evidence="3" id="KW-1185">Reference proteome</keyword>
<protein>
    <recommendedName>
        <fullName evidence="1">AB hydrolase-1 domain-containing protein</fullName>
    </recommendedName>
</protein>
<evidence type="ECO:0000313" key="3">
    <source>
        <dbReference type="Proteomes" id="UP000799118"/>
    </source>
</evidence>